<dbReference type="InterPro" id="IPR005135">
    <property type="entry name" value="Endo/exonuclease/phosphatase"/>
</dbReference>
<dbReference type="InterPro" id="IPR036691">
    <property type="entry name" value="Endo/exonu/phosph_ase_sf"/>
</dbReference>
<sequence>MSILRWNCRGLGNTVTLQVLADIVHQQSAVVIFFMEMKLRRSRIEDLFRPLGFHRSFVRDSDGCGGGLALGWKEYVCIDIISSCNHYIDAKICLQTVGQEWRMTDFYGYPESSRRREAWALLRSLEGINPLPWMVVGDFNDIMYTGEKKGRVPPALWRIVGFREAVMDCGLRNFPFEGYQWTCERGRGTQAWVEEKPDGVLVKDDWLEMFEAERARSVEAPASHHLALCVKAVQAEACFGRKFFKLENNWIKEEECRTIVDRSWRTREGLELCSRIAFCGRKLHRWGCNRV</sequence>
<evidence type="ECO:0000259" key="1">
    <source>
        <dbReference type="Pfam" id="PF03372"/>
    </source>
</evidence>
<dbReference type="Gene3D" id="3.60.10.10">
    <property type="entry name" value="Endonuclease/exonuclease/phosphatase"/>
    <property type="match status" value="1"/>
</dbReference>
<dbReference type="Pfam" id="PF03372">
    <property type="entry name" value="Exo_endo_phos"/>
    <property type="match status" value="1"/>
</dbReference>
<evidence type="ECO:0000313" key="3">
    <source>
        <dbReference type="Proteomes" id="UP001152484"/>
    </source>
</evidence>
<feature type="domain" description="Endonuclease/exonuclease/phosphatase" evidence="1">
    <location>
        <begin position="6"/>
        <end position="182"/>
    </location>
</feature>
<accession>A0A9P0ZDT4</accession>
<dbReference type="PANTHER" id="PTHR35218">
    <property type="entry name" value="RNASE H DOMAIN-CONTAINING PROTEIN"/>
    <property type="match status" value="1"/>
</dbReference>
<proteinExistence type="predicted"/>
<keyword evidence="3" id="KW-1185">Reference proteome</keyword>
<dbReference type="SUPFAM" id="SSF56219">
    <property type="entry name" value="DNase I-like"/>
    <property type="match status" value="1"/>
</dbReference>
<name>A0A9P0ZDT4_CUSEU</name>
<dbReference type="AlphaFoldDB" id="A0A9P0ZDT4"/>
<reference evidence="2" key="1">
    <citation type="submission" date="2022-07" db="EMBL/GenBank/DDBJ databases">
        <authorList>
            <person name="Macas J."/>
            <person name="Novak P."/>
            <person name="Neumann P."/>
        </authorList>
    </citation>
    <scope>NUCLEOTIDE SEQUENCE</scope>
</reference>
<dbReference type="Proteomes" id="UP001152484">
    <property type="component" value="Unassembled WGS sequence"/>
</dbReference>
<protein>
    <recommendedName>
        <fullName evidence="1">Endonuclease/exonuclease/phosphatase domain-containing protein</fullName>
    </recommendedName>
</protein>
<evidence type="ECO:0000313" key="2">
    <source>
        <dbReference type="EMBL" id="CAH9096607.1"/>
    </source>
</evidence>
<dbReference type="PANTHER" id="PTHR35218:SF9">
    <property type="entry name" value="ENDONUCLEASE_EXONUCLEASE_PHOSPHATASE DOMAIN-CONTAINING PROTEIN"/>
    <property type="match status" value="1"/>
</dbReference>
<dbReference type="GO" id="GO:0003824">
    <property type="term" value="F:catalytic activity"/>
    <property type="evidence" value="ECO:0007669"/>
    <property type="project" value="InterPro"/>
</dbReference>
<dbReference type="OrthoDB" id="1300573at2759"/>
<organism evidence="2 3">
    <name type="scientific">Cuscuta europaea</name>
    <name type="common">European dodder</name>
    <dbReference type="NCBI Taxonomy" id="41803"/>
    <lineage>
        <taxon>Eukaryota</taxon>
        <taxon>Viridiplantae</taxon>
        <taxon>Streptophyta</taxon>
        <taxon>Embryophyta</taxon>
        <taxon>Tracheophyta</taxon>
        <taxon>Spermatophyta</taxon>
        <taxon>Magnoliopsida</taxon>
        <taxon>eudicotyledons</taxon>
        <taxon>Gunneridae</taxon>
        <taxon>Pentapetalae</taxon>
        <taxon>asterids</taxon>
        <taxon>lamiids</taxon>
        <taxon>Solanales</taxon>
        <taxon>Convolvulaceae</taxon>
        <taxon>Cuscuteae</taxon>
        <taxon>Cuscuta</taxon>
        <taxon>Cuscuta subgen. Cuscuta</taxon>
    </lineage>
</organism>
<gene>
    <name evidence="2" type="ORF">CEURO_LOCUS13473</name>
</gene>
<dbReference type="EMBL" id="CAMAPE010000035">
    <property type="protein sequence ID" value="CAH9096607.1"/>
    <property type="molecule type" value="Genomic_DNA"/>
</dbReference>
<comment type="caution">
    <text evidence="2">The sequence shown here is derived from an EMBL/GenBank/DDBJ whole genome shotgun (WGS) entry which is preliminary data.</text>
</comment>